<evidence type="ECO:0000256" key="1">
    <source>
        <dbReference type="SAM" id="MobiDB-lite"/>
    </source>
</evidence>
<dbReference type="EMBL" id="JACXAE010000126">
    <property type="protein sequence ID" value="MBD2778322.1"/>
    <property type="molecule type" value="Genomic_DNA"/>
</dbReference>
<evidence type="ECO:0000313" key="4">
    <source>
        <dbReference type="Proteomes" id="UP000629098"/>
    </source>
</evidence>
<evidence type="ECO:0008006" key="5">
    <source>
        <dbReference type="Google" id="ProtNLM"/>
    </source>
</evidence>
<protein>
    <recommendedName>
        <fullName evidence="5">Late embryogenesis abundant protein</fullName>
    </recommendedName>
</protein>
<gene>
    <name evidence="3" type="ORF">ICL16_41355</name>
</gene>
<dbReference type="Gene3D" id="1.20.120.20">
    <property type="entry name" value="Apolipoprotein"/>
    <property type="match status" value="1"/>
</dbReference>
<evidence type="ECO:0000313" key="3">
    <source>
        <dbReference type="EMBL" id="MBD2778322.1"/>
    </source>
</evidence>
<accession>A0A8J7BZS5</accession>
<dbReference type="Proteomes" id="UP000629098">
    <property type="component" value="Unassembled WGS sequence"/>
</dbReference>
<dbReference type="AlphaFoldDB" id="A0A8J7BZS5"/>
<evidence type="ECO:0000256" key="2">
    <source>
        <dbReference type="SAM" id="SignalP"/>
    </source>
</evidence>
<name>A0A8J7BZS5_9CYAN</name>
<proteinExistence type="predicted"/>
<organism evidence="3 4">
    <name type="scientific">Iningainema tapete BLCC-T55</name>
    <dbReference type="NCBI Taxonomy" id="2748662"/>
    <lineage>
        <taxon>Bacteria</taxon>
        <taxon>Bacillati</taxon>
        <taxon>Cyanobacteriota</taxon>
        <taxon>Cyanophyceae</taxon>
        <taxon>Nostocales</taxon>
        <taxon>Scytonemataceae</taxon>
        <taxon>Iningainema tapete</taxon>
    </lineage>
</organism>
<feature type="chain" id="PRO_5035329645" description="Late embryogenesis abundant protein" evidence="2">
    <location>
        <begin position="34"/>
        <end position="246"/>
    </location>
</feature>
<dbReference type="PROSITE" id="PS51257">
    <property type="entry name" value="PROKAR_LIPOPROTEIN"/>
    <property type="match status" value="1"/>
</dbReference>
<dbReference type="RefSeq" id="WP_190837860.1">
    <property type="nucleotide sequence ID" value="NZ_CAWPPI010000126.1"/>
</dbReference>
<feature type="region of interest" description="Disordered" evidence="1">
    <location>
        <begin position="160"/>
        <end position="184"/>
    </location>
</feature>
<comment type="caution">
    <text evidence="3">The sequence shown here is derived from an EMBL/GenBank/DDBJ whole genome shotgun (WGS) entry which is preliminary data.</text>
</comment>
<feature type="signal peptide" evidence="2">
    <location>
        <begin position="1"/>
        <end position="33"/>
    </location>
</feature>
<reference evidence="3" key="1">
    <citation type="submission" date="2020-09" db="EMBL/GenBank/DDBJ databases">
        <title>Iningainema tapete sp. nov. (Scytonemataceae, Cyanobacteria) from greenhouses in central Florida (USA) produces two types of nodularin with biosynthetic potential for microcystin-LR and anabaenopeptins.</title>
        <authorList>
            <person name="Berthold D.E."/>
            <person name="Lefler F.W."/>
            <person name="Huang I.-S."/>
            <person name="Abdulla H."/>
            <person name="Zimba P.V."/>
            <person name="Laughinghouse H.D. IV."/>
        </authorList>
    </citation>
    <scope>NUCLEOTIDE SEQUENCE</scope>
    <source>
        <strain evidence="3">BLCCT55</strain>
    </source>
</reference>
<keyword evidence="4" id="KW-1185">Reference proteome</keyword>
<sequence>MNKIISWVKTIRPVKLITTCLAVFILFFTQACGGNSATATAPKSTSEFEPARQTVGIQKARPNAEVYAPKGEGALSPVEGGMNNFSDVDPRTQGADVKAKAEVLRENAERNVIDETANIGETTRRILDKKGENVQDLGKNLQRNAEFTKDRTQDTAEDLVQGTKKGLGNIKENTKDAAKGATSDAQEAVEDAKLSAKSAVRDADANVSDVKDAGKNFFQTKIDEATRSAQRNLDKASSAVKDAVDD</sequence>
<keyword evidence="2" id="KW-0732">Signal</keyword>